<evidence type="ECO:0000313" key="4">
    <source>
        <dbReference type="EMBL" id="AGA92210.1"/>
    </source>
</evidence>
<dbReference type="GO" id="GO:0009236">
    <property type="term" value="P:cobalamin biosynthetic process"/>
    <property type="evidence" value="ECO:0007669"/>
    <property type="project" value="UniProtKB-UniPathway"/>
</dbReference>
<evidence type="ECO:0000313" key="5">
    <source>
        <dbReference type="Proteomes" id="UP000010816"/>
    </source>
</evidence>
<organism evidence="4 5">
    <name type="scientific">Thioflavicoccus mobilis 8321</name>
    <dbReference type="NCBI Taxonomy" id="765912"/>
    <lineage>
        <taxon>Bacteria</taxon>
        <taxon>Pseudomonadati</taxon>
        <taxon>Pseudomonadota</taxon>
        <taxon>Gammaproteobacteria</taxon>
        <taxon>Chromatiales</taxon>
        <taxon>Chromatiaceae</taxon>
        <taxon>Thioflavicoccus</taxon>
    </lineage>
</organism>
<dbReference type="HOGENOM" id="CLU_068627_1_0_6"/>
<dbReference type="eggNOG" id="COG2099">
    <property type="taxonomic scope" value="Bacteria"/>
</dbReference>
<evidence type="ECO:0000256" key="2">
    <source>
        <dbReference type="ARBA" id="ARBA00022573"/>
    </source>
</evidence>
<dbReference type="Pfam" id="PF02571">
    <property type="entry name" value="CbiJ"/>
    <property type="match status" value="1"/>
</dbReference>
<dbReference type="PANTHER" id="PTHR36925:SF1">
    <property type="entry name" value="COBALT-PRECORRIN-6A REDUCTASE"/>
    <property type="match status" value="1"/>
</dbReference>
<protein>
    <submittedName>
        <fullName evidence="4">Precorrin-6x reductase</fullName>
    </submittedName>
</protein>
<keyword evidence="3" id="KW-0560">Oxidoreductase</keyword>
<comment type="pathway">
    <text evidence="1">Cofactor biosynthesis; adenosylcobalamin biosynthesis.</text>
</comment>
<dbReference type="Proteomes" id="UP000010816">
    <property type="component" value="Chromosome"/>
</dbReference>
<evidence type="ECO:0000256" key="1">
    <source>
        <dbReference type="ARBA" id="ARBA00004953"/>
    </source>
</evidence>
<sequence length="242" mass="25289">MALAQALEGDARFAPTYSVAGRTRAPRLPALPSRSGGFGGVAGLVAYLRAEGIALIVDATHPFATGMSANAAAAAHETGTPLLVLCRPPWRPQAGDRWQGVASLEAAAAALGERPRRVFLTTGKTELAPFLTAPQHFYLIRSVEAPERLPPRSAFLAARGPFSYADEAALLREHRIEILVSKNSGGTATAAKLDAARDAGIAVVMVERPPLPAVGEVAPDVAAALERLAAHQAGRRPTERGV</sequence>
<dbReference type="GO" id="GO:0016994">
    <property type="term" value="F:precorrin-6A reductase activity"/>
    <property type="evidence" value="ECO:0007669"/>
    <property type="project" value="InterPro"/>
</dbReference>
<keyword evidence="5" id="KW-1185">Reference proteome</keyword>
<evidence type="ECO:0000256" key="3">
    <source>
        <dbReference type="ARBA" id="ARBA00023002"/>
    </source>
</evidence>
<dbReference type="PANTHER" id="PTHR36925">
    <property type="entry name" value="COBALT-PRECORRIN-6A REDUCTASE"/>
    <property type="match status" value="1"/>
</dbReference>
<dbReference type="InterPro" id="IPR003723">
    <property type="entry name" value="Precorrin-6x_reduct"/>
</dbReference>
<dbReference type="STRING" id="765912.Thimo_3553"/>
<accession>L0H3G5</accession>
<dbReference type="UniPathway" id="UPA00148"/>
<reference evidence="4 5" key="1">
    <citation type="submission" date="2011-09" db="EMBL/GenBank/DDBJ databases">
        <title>Complete sequence of chromosome of Thioflavicoccus mobilis 8321.</title>
        <authorList>
            <consortium name="US DOE Joint Genome Institute"/>
            <person name="Lucas S."/>
            <person name="Han J."/>
            <person name="Lapidus A."/>
            <person name="Cheng J.-F."/>
            <person name="Goodwin L."/>
            <person name="Pitluck S."/>
            <person name="Peters L."/>
            <person name="Ovchinnikova G."/>
            <person name="Lu M."/>
            <person name="Detter J.C."/>
            <person name="Han C."/>
            <person name="Tapia R."/>
            <person name="Land M."/>
            <person name="Hauser L."/>
            <person name="Kyrpides N."/>
            <person name="Ivanova N."/>
            <person name="Pagani I."/>
            <person name="Vogl K."/>
            <person name="Liu Z."/>
            <person name="Imhoff J."/>
            <person name="Thiel V."/>
            <person name="Frigaard N.-U."/>
            <person name="Bryant D."/>
            <person name="Woyke T."/>
        </authorList>
    </citation>
    <scope>NUCLEOTIDE SEQUENCE [LARGE SCALE GENOMIC DNA]</scope>
    <source>
        <strain evidence="4 5">8321</strain>
    </source>
</reference>
<dbReference type="AlphaFoldDB" id="L0H3G5"/>
<proteinExistence type="predicted"/>
<dbReference type="KEGG" id="tmb:Thimo_3553"/>
<name>L0H3G5_9GAMM</name>
<dbReference type="PROSITE" id="PS51014">
    <property type="entry name" value="COBK_CBIJ"/>
    <property type="match status" value="1"/>
</dbReference>
<dbReference type="NCBIfam" id="NF005968">
    <property type="entry name" value="PRK08057.1-2"/>
    <property type="match status" value="1"/>
</dbReference>
<keyword evidence="2" id="KW-0169">Cobalamin biosynthesis</keyword>
<gene>
    <name evidence="4" type="ORF">Thimo_3553</name>
</gene>
<dbReference type="PATRIC" id="fig|765912.4.peg.3482"/>
<dbReference type="EMBL" id="CP003051">
    <property type="protein sequence ID" value="AGA92210.1"/>
    <property type="molecule type" value="Genomic_DNA"/>
</dbReference>